<dbReference type="AlphaFoldDB" id="A0A640KLE0"/>
<dbReference type="EMBL" id="BLBS01000037">
    <property type="protein sequence ID" value="GET89845.1"/>
    <property type="molecule type" value="Genomic_DNA"/>
</dbReference>
<evidence type="ECO:0000313" key="4">
    <source>
        <dbReference type="Proteomes" id="UP000419144"/>
    </source>
</evidence>
<feature type="transmembrane region" description="Helical" evidence="2">
    <location>
        <begin position="118"/>
        <end position="143"/>
    </location>
</feature>
<feature type="transmembrane region" description="Helical" evidence="2">
    <location>
        <begin position="210"/>
        <end position="232"/>
    </location>
</feature>
<keyword evidence="4" id="KW-1185">Reference proteome</keyword>
<sequence>MMSTHDMEEVAVIPVAVIPLGIRFSTLSMEVHRQNHLSIGTGSKRYLVVHPTYSLTPNLYKRHMLLEVLGVLLELVVFLIMLLGLCTPCVTVRKTKYFAMLGGHGGSTSNLPGQNASLAASSALVIVVFVLSLIFCTVLACCVRLDQNARVSEELFNRELLELYGAQVHDDGRVYSANGEPSVLNKEGMWGPCCGFEANEMSRRVRNAGILCFQCILVGVSLMLQGVGVYHMKWMYKTAVASGEEATYESGFSVTVFAVMLRVGQLLFACYVLRHMLRASSYGGMPRCQLIHVPDGRPVGTLSTHEAASAGDRPADGDSEIDHPSKPQHSTADRERDREMELIPSSHPTLNSCS</sequence>
<feature type="region of interest" description="Disordered" evidence="1">
    <location>
        <begin position="301"/>
        <end position="354"/>
    </location>
</feature>
<dbReference type="VEuPathDB" id="TriTrypDB:LtaPh_2720100"/>
<keyword evidence="2" id="KW-0812">Transmembrane</keyword>
<keyword evidence="2" id="KW-0472">Membrane</keyword>
<feature type="transmembrane region" description="Helical" evidence="2">
    <location>
        <begin position="64"/>
        <end position="85"/>
    </location>
</feature>
<dbReference type="OrthoDB" id="261530at2759"/>
<protein>
    <submittedName>
        <fullName evidence="3">Uncharacterized protein</fullName>
    </submittedName>
</protein>
<keyword evidence="2" id="KW-1133">Transmembrane helix</keyword>
<gene>
    <name evidence="3" type="ORF">LtaPh_2720100</name>
</gene>
<name>A0A640KLE0_LEITA</name>
<comment type="caution">
    <text evidence="3">The sequence shown here is derived from an EMBL/GenBank/DDBJ whole genome shotgun (WGS) entry which is preliminary data.</text>
</comment>
<accession>A0A640KLE0</accession>
<evidence type="ECO:0000256" key="1">
    <source>
        <dbReference type="SAM" id="MobiDB-lite"/>
    </source>
</evidence>
<proteinExistence type="predicted"/>
<dbReference type="Proteomes" id="UP000419144">
    <property type="component" value="Unassembled WGS sequence"/>
</dbReference>
<evidence type="ECO:0000313" key="3">
    <source>
        <dbReference type="EMBL" id="GET89845.1"/>
    </source>
</evidence>
<feature type="compositionally biased region" description="Basic and acidic residues" evidence="1">
    <location>
        <begin position="313"/>
        <end position="341"/>
    </location>
</feature>
<feature type="transmembrane region" description="Helical" evidence="2">
    <location>
        <begin position="252"/>
        <end position="273"/>
    </location>
</feature>
<organism evidence="3 4">
    <name type="scientific">Leishmania tarentolae</name>
    <name type="common">Sauroleishmania tarentolae</name>
    <dbReference type="NCBI Taxonomy" id="5689"/>
    <lineage>
        <taxon>Eukaryota</taxon>
        <taxon>Discoba</taxon>
        <taxon>Euglenozoa</taxon>
        <taxon>Kinetoplastea</taxon>
        <taxon>Metakinetoplastina</taxon>
        <taxon>Trypanosomatida</taxon>
        <taxon>Trypanosomatidae</taxon>
        <taxon>Leishmaniinae</taxon>
        <taxon>Leishmania</taxon>
        <taxon>lizard Leishmania</taxon>
    </lineage>
</organism>
<evidence type="ECO:0000256" key="2">
    <source>
        <dbReference type="SAM" id="Phobius"/>
    </source>
</evidence>
<reference evidence="3" key="1">
    <citation type="submission" date="2019-11" db="EMBL/GenBank/DDBJ databases">
        <title>Leishmania tarentolae CDS.</title>
        <authorList>
            <person name="Goto Y."/>
            <person name="Yamagishi J."/>
        </authorList>
    </citation>
    <scope>NUCLEOTIDE SEQUENCE [LARGE SCALE GENOMIC DNA]</scope>
    <source>
        <strain evidence="3">Parrot Tar II</strain>
    </source>
</reference>